<keyword evidence="2" id="KW-0378">Hydrolase</keyword>
<sequence length="433" mass="48931">MYVLPGFVDMHTHLGGVPQQTPAEYVLKLWMAHGVTTAREVAAGNGLDWTLHHRKRSAANEITAPRLAVYPALGTDREAPITTPDAARAWVRRMAEEGADGIKFFEAPPDVLKAAIQEAEAQDLRTAMHHAQSGTARYDVLDTATWGLTTGEHFYGYPEALFTERSIQDFPDDYNYQDEGDRFRYAGHMWQQAAEPGSARWNQVLDSLRALDFTMDPTFGIYEANRDLMRGRRAEWHDRYTLPSLWNYYKPSFENHGSYHYYWSSNDEAVWDTHFDLWMQFVNEYKNRGGRVTAGSDSGFIFKLYGFGYIRELELLREAGFSPLEVIRSATLEGAKAMGRADEIGSVEVGKQADLVLIDQNPLVNLKVLYGTKALKFNKSTRQLERVGGVDYTIKGGIVFDAQRLLNDVEQMVRTAKREAGIAPNADLKLPAE</sequence>
<dbReference type="InterPro" id="IPR011059">
    <property type="entry name" value="Metal-dep_hydrolase_composite"/>
</dbReference>
<dbReference type="Proteomes" id="UP001155057">
    <property type="component" value="Unassembled WGS sequence"/>
</dbReference>
<dbReference type="InterPro" id="IPR032466">
    <property type="entry name" value="Metal_Hydrolase"/>
</dbReference>
<protein>
    <submittedName>
        <fullName evidence="2">Cytosine/adenosine deaminase-related metal-dependent hydrolase</fullName>
    </submittedName>
</protein>
<dbReference type="RefSeq" id="WP_259082291.1">
    <property type="nucleotide sequence ID" value="NZ_JANTZK010000014.1"/>
</dbReference>
<dbReference type="InterPro" id="IPR051781">
    <property type="entry name" value="Metallo-dep_Hydrolase"/>
</dbReference>
<dbReference type="Gene3D" id="3.40.50.10910">
    <property type="entry name" value="Amidohydrolase"/>
    <property type="match status" value="1"/>
</dbReference>
<dbReference type="Gene3D" id="1.20.58.520">
    <property type="entry name" value="Amidohydrolase"/>
    <property type="match status" value="1"/>
</dbReference>
<gene>
    <name evidence="2" type="ORF">GGP61_002929</name>
</gene>
<dbReference type="Pfam" id="PF01979">
    <property type="entry name" value="Amidohydro_1"/>
    <property type="match status" value="2"/>
</dbReference>
<accession>A0A9X2TII7</accession>
<dbReference type="PANTHER" id="PTHR43135:SF3">
    <property type="entry name" value="ALPHA-D-RIBOSE 1-METHYLPHOSPHONATE 5-TRIPHOSPHATE DIPHOSPHATASE"/>
    <property type="match status" value="1"/>
</dbReference>
<feature type="domain" description="Amidohydrolase-related" evidence="1">
    <location>
        <begin position="284"/>
        <end position="397"/>
    </location>
</feature>
<dbReference type="Gene3D" id="2.30.40.10">
    <property type="entry name" value="Urease, subunit C, domain 1"/>
    <property type="match status" value="1"/>
</dbReference>
<dbReference type="AlphaFoldDB" id="A0A9X2TII7"/>
<dbReference type="EMBL" id="JANUAE010000012">
    <property type="protein sequence ID" value="MCS3711296.1"/>
    <property type="molecule type" value="Genomic_DNA"/>
</dbReference>
<proteinExistence type="predicted"/>
<dbReference type="SUPFAM" id="SSF51338">
    <property type="entry name" value="Composite domain of metallo-dependent hydrolases"/>
    <property type="match status" value="1"/>
</dbReference>
<organism evidence="2 3">
    <name type="scientific">Salinibacter ruber</name>
    <dbReference type="NCBI Taxonomy" id="146919"/>
    <lineage>
        <taxon>Bacteria</taxon>
        <taxon>Pseudomonadati</taxon>
        <taxon>Rhodothermota</taxon>
        <taxon>Rhodothermia</taxon>
        <taxon>Rhodothermales</taxon>
        <taxon>Salinibacteraceae</taxon>
        <taxon>Salinibacter</taxon>
    </lineage>
</organism>
<evidence type="ECO:0000313" key="2">
    <source>
        <dbReference type="EMBL" id="MCS3711296.1"/>
    </source>
</evidence>
<dbReference type="SUPFAM" id="SSF51556">
    <property type="entry name" value="Metallo-dependent hydrolases"/>
    <property type="match status" value="1"/>
</dbReference>
<dbReference type="Gene3D" id="3.30.110.90">
    <property type="entry name" value="Amidohydrolase"/>
    <property type="match status" value="2"/>
</dbReference>
<dbReference type="PANTHER" id="PTHR43135">
    <property type="entry name" value="ALPHA-D-RIBOSE 1-METHYLPHOSPHONATE 5-TRIPHOSPHATE DIPHOSPHATASE"/>
    <property type="match status" value="1"/>
</dbReference>
<feature type="domain" description="Amidohydrolase-related" evidence="1">
    <location>
        <begin position="2"/>
        <end position="159"/>
    </location>
</feature>
<dbReference type="GO" id="GO:0016810">
    <property type="term" value="F:hydrolase activity, acting on carbon-nitrogen (but not peptide) bonds"/>
    <property type="evidence" value="ECO:0007669"/>
    <property type="project" value="InterPro"/>
</dbReference>
<reference evidence="2" key="1">
    <citation type="submission" date="2022-08" db="EMBL/GenBank/DDBJ databases">
        <title>Genomic Encyclopedia of Type Strains, Phase V (KMG-V): Genome sequencing to study the core and pangenomes of soil and plant-associated prokaryotes.</title>
        <authorList>
            <person name="Whitman W."/>
        </authorList>
    </citation>
    <scope>NUCLEOTIDE SEQUENCE</scope>
    <source>
        <strain evidence="2">SP3049</strain>
    </source>
</reference>
<dbReference type="InterPro" id="IPR006680">
    <property type="entry name" value="Amidohydro-rel"/>
</dbReference>
<evidence type="ECO:0000259" key="1">
    <source>
        <dbReference type="Pfam" id="PF01979"/>
    </source>
</evidence>
<comment type="caution">
    <text evidence="2">The sequence shown here is derived from an EMBL/GenBank/DDBJ whole genome shotgun (WGS) entry which is preliminary data.</text>
</comment>
<evidence type="ECO:0000313" key="3">
    <source>
        <dbReference type="Proteomes" id="UP001155057"/>
    </source>
</evidence>
<name>A0A9X2TII7_9BACT</name>